<evidence type="ECO:0000256" key="1">
    <source>
        <dbReference type="SAM" id="SignalP"/>
    </source>
</evidence>
<reference evidence="2 3" key="1">
    <citation type="journal article" date="2014" name="ISME J.">
        <title>Ecophysiology of Thioploca ingrica as revealed by the complete genome sequence supplemented with proteomic evidence.</title>
        <authorList>
            <person name="Kojima H."/>
            <person name="Ogura Y."/>
            <person name="Yamamoto N."/>
            <person name="Togashi T."/>
            <person name="Mori H."/>
            <person name="Watanabe T."/>
            <person name="Nemoto F."/>
            <person name="Kurokawa K."/>
            <person name="Hayashi T."/>
            <person name="Fukui M."/>
        </authorList>
    </citation>
    <scope>NUCLEOTIDE SEQUENCE [LARGE SCALE GENOMIC DNA]</scope>
</reference>
<dbReference type="HOGENOM" id="CLU_2669943_0_0_6"/>
<evidence type="ECO:0000313" key="3">
    <source>
        <dbReference type="Proteomes" id="UP000031623"/>
    </source>
</evidence>
<gene>
    <name evidence="2" type="ORF">THII_0979</name>
</gene>
<dbReference type="STRING" id="40754.THII_0979"/>
<dbReference type="EMBL" id="AP014633">
    <property type="protein sequence ID" value="BAP55276.1"/>
    <property type="molecule type" value="Genomic_DNA"/>
</dbReference>
<proteinExistence type="predicted"/>
<evidence type="ECO:0008006" key="4">
    <source>
        <dbReference type="Google" id="ProtNLM"/>
    </source>
</evidence>
<keyword evidence="1" id="KW-0732">Signal</keyword>
<sequence>MKSYLTYLFIILNLLSTAQASEWKFSYRSQKYFAAIWGSASNDVFAVGAGGLISHYDGSQWQEMESGTLFNLNGI</sequence>
<feature type="chain" id="PRO_5001853412" description="Glycosyl hydrolase" evidence="1">
    <location>
        <begin position="21"/>
        <end position="75"/>
    </location>
</feature>
<organism evidence="2 3">
    <name type="scientific">Thioploca ingrica</name>
    <dbReference type="NCBI Taxonomy" id="40754"/>
    <lineage>
        <taxon>Bacteria</taxon>
        <taxon>Pseudomonadati</taxon>
        <taxon>Pseudomonadota</taxon>
        <taxon>Gammaproteobacteria</taxon>
        <taxon>Thiotrichales</taxon>
        <taxon>Thiotrichaceae</taxon>
        <taxon>Thioploca</taxon>
    </lineage>
</organism>
<evidence type="ECO:0000313" key="2">
    <source>
        <dbReference type="EMBL" id="BAP55276.1"/>
    </source>
</evidence>
<dbReference type="KEGG" id="tig:THII_0979"/>
<protein>
    <recommendedName>
        <fullName evidence="4">Glycosyl hydrolase</fullName>
    </recommendedName>
</protein>
<feature type="signal peptide" evidence="1">
    <location>
        <begin position="1"/>
        <end position="20"/>
    </location>
</feature>
<name>A0A090BUK7_9GAMM</name>
<dbReference type="OrthoDB" id="6862936at2"/>
<dbReference type="AlphaFoldDB" id="A0A090BUK7"/>
<accession>A0A090BUK7</accession>
<dbReference type="Proteomes" id="UP000031623">
    <property type="component" value="Chromosome"/>
</dbReference>
<keyword evidence="3" id="KW-1185">Reference proteome</keyword>